<evidence type="ECO:0000256" key="6">
    <source>
        <dbReference type="ARBA" id="ARBA00023136"/>
    </source>
</evidence>
<reference evidence="12" key="4">
    <citation type="submission" date="2025-09" db="UniProtKB">
        <authorList>
            <consortium name="Ensembl"/>
        </authorList>
    </citation>
    <scope>IDENTIFICATION</scope>
    <source>
        <strain evidence="12">JP 163 A</strain>
    </source>
</reference>
<evidence type="ECO:0000256" key="8">
    <source>
        <dbReference type="ARBA" id="ARBA00023170"/>
    </source>
</evidence>
<comment type="subcellular location">
    <subcellularLocation>
        <location evidence="1">Cell membrane</location>
        <topology evidence="1">Single-pass type I membrane protein</topology>
    </subcellularLocation>
</comment>
<dbReference type="GO" id="GO:0009897">
    <property type="term" value="C:external side of plasma membrane"/>
    <property type="evidence" value="ECO:0007669"/>
    <property type="project" value="TreeGrafter"/>
</dbReference>
<keyword evidence="7" id="KW-1015">Disulfide bond</keyword>
<reference evidence="13" key="2">
    <citation type="journal article" date="2013" name="Nat. Genet.">
        <title>The genome of the platyfish, Xiphophorus maculatus, provides insights into evolutionary adaptation and several complex traits.</title>
        <authorList>
            <person name="Schartl M."/>
            <person name="Walter R.B."/>
            <person name="Shen Y."/>
            <person name="Garcia T."/>
            <person name="Catchen J."/>
            <person name="Amores A."/>
            <person name="Braasch I."/>
            <person name="Chalopin D."/>
            <person name="Volff J.N."/>
            <person name="Lesch K.P."/>
            <person name="Bisazza A."/>
            <person name="Minx P."/>
            <person name="Hillier L."/>
            <person name="Wilson R.K."/>
            <person name="Fuerstenberg S."/>
            <person name="Boore J."/>
            <person name="Searle S."/>
            <person name="Postlethwait J.H."/>
            <person name="Warren W.C."/>
        </authorList>
    </citation>
    <scope>NUCLEOTIDE SEQUENCE [LARGE SCALE GENOMIC DNA]</scope>
    <source>
        <strain evidence="13">JP 163 A</strain>
    </source>
</reference>
<evidence type="ECO:0000256" key="10">
    <source>
        <dbReference type="ARBA" id="ARBA00023319"/>
    </source>
</evidence>
<dbReference type="GeneTree" id="ENSGT01030000234893"/>
<dbReference type="OMA" id="HEDRNEN"/>
<dbReference type="PROSITE" id="PS50835">
    <property type="entry name" value="IG_LIKE"/>
    <property type="match status" value="1"/>
</dbReference>
<dbReference type="InterPro" id="IPR036179">
    <property type="entry name" value="Ig-like_dom_sf"/>
</dbReference>
<keyword evidence="9" id="KW-0325">Glycoprotein</keyword>
<keyword evidence="2" id="KW-1003">Cell membrane</keyword>
<reference evidence="12" key="3">
    <citation type="submission" date="2025-08" db="UniProtKB">
        <authorList>
            <consortium name="Ensembl"/>
        </authorList>
    </citation>
    <scope>IDENTIFICATION</scope>
    <source>
        <strain evidence="12">JP 163 A</strain>
    </source>
</reference>
<dbReference type="GO" id="GO:0007166">
    <property type="term" value="P:cell surface receptor signaling pathway"/>
    <property type="evidence" value="ECO:0007669"/>
    <property type="project" value="TreeGrafter"/>
</dbReference>
<dbReference type="Pfam" id="PF07686">
    <property type="entry name" value="V-set"/>
    <property type="match status" value="1"/>
</dbReference>
<accession>A0A3B5R2X2</accession>
<evidence type="ECO:0000313" key="12">
    <source>
        <dbReference type="Ensembl" id="ENSXMAP00000037090.1"/>
    </source>
</evidence>
<reference evidence="13" key="1">
    <citation type="submission" date="2012-01" db="EMBL/GenBank/DDBJ databases">
        <authorList>
            <person name="Walter R."/>
            <person name="Schartl M."/>
            <person name="Warren W."/>
        </authorList>
    </citation>
    <scope>NUCLEOTIDE SEQUENCE [LARGE SCALE GENOMIC DNA]</scope>
    <source>
        <strain evidence="13">JP 163 A</strain>
    </source>
</reference>
<dbReference type="Gene3D" id="2.60.40.10">
    <property type="entry name" value="Immunoglobulins"/>
    <property type="match status" value="1"/>
</dbReference>
<keyword evidence="8" id="KW-0675">Receptor</keyword>
<proteinExistence type="predicted"/>
<evidence type="ECO:0000256" key="1">
    <source>
        <dbReference type="ARBA" id="ARBA00004251"/>
    </source>
</evidence>
<dbReference type="GO" id="GO:0071222">
    <property type="term" value="P:cellular response to lipopolysaccharide"/>
    <property type="evidence" value="ECO:0007669"/>
    <property type="project" value="TreeGrafter"/>
</dbReference>
<evidence type="ECO:0000256" key="5">
    <source>
        <dbReference type="ARBA" id="ARBA00022989"/>
    </source>
</evidence>
<dbReference type="InterPro" id="IPR051713">
    <property type="entry name" value="T-cell_Activation_Regulation"/>
</dbReference>
<keyword evidence="3" id="KW-0812">Transmembrane</keyword>
<name>A0A3B5R2X2_XIPMA</name>
<keyword evidence="6" id="KW-0472">Membrane</keyword>
<evidence type="ECO:0000256" key="4">
    <source>
        <dbReference type="ARBA" id="ARBA00022729"/>
    </source>
</evidence>
<dbReference type="GO" id="GO:0042102">
    <property type="term" value="P:positive regulation of T cell proliferation"/>
    <property type="evidence" value="ECO:0007669"/>
    <property type="project" value="TreeGrafter"/>
</dbReference>
<protein>
    <recommendedName>
        <fullName evidence="11">Ig-like domain-containing protein</fullName>
    </recommendedName>
</protein>
<evidence type="ECO:0000259" key="11">
    <source>
        <dbReference type="PROSITE" id="PS50835"/>
    </source>
</evidence>
<evidence type="ECO:0000256" key="7">
    <source>
        <dbReference type="ARBA" id="ARBA00023157"/>
    </source>
</evidence>
<dbReference type="InterPro" id="IPR013783">
    <property type="entry name" value="Ig-like_fold"/>
</dbReference>
<evidence type="ECO:0000256" key="3">
    <source>
        <dbReference type="ARBA" id="ARBA00022692"/>
    </source>
</evidence>
<dbReference type="InterPro" id="IPR013106">
    <property type="entry name" value="Ig_V-set"/>
</dbReference>
<dbReference type="PANTHER" id="PTHR25466">
    <property type="entry name" value="T-LYMPHOCYTE ACTIVATION ANTIGEN"/>
    <property type="match status" value="1"/>
</dbReference>
<evidence type="ECO:0000256" key="2">
    <source>
        <dbReference type="ARBA" id="ARBA00022475"/>
    </source>
</evidence>
<organism evidence="12 13">
    <name type="scientific">Xiphophorus maculatus</name>
    <name type="common">Southern platyfish</name>
    <name type="synonym">Platypoecilus maculatus</name>
    <dbReference type="NCBI Taxonomy" id="8083"/>
    <lineage>
        <taxon>Eukaryota</taxon>
        <taxon>Metazoa</taxon>
        <taxon>Chordata</taxon>
        <taxon>Craniata</taxon>
        <taxon>Vertebrata</taxon>
        <taxon>Euteleostomi</taxon>
        <taxon>Actinopterygii</taxon>
        <taxon>Neopterygii</taxon>
        <taxon>Teleostei</taxon>
        <taxon>Neoteleostei</taxon>
        <taxon>Acanthomorphata</taxon>
        <taxon>Ovalentaria</taxon>
        <taxon>Atherinomorphae</taxon>
        <taxon>Cyprinodontiformes</taxon>
        <taxon>Poeciliidae</taxon>
        <taxon>Poeciliinae</taxon>
        <taxon>Xiphophorus</taxon>
    </lineage>
</organism>
<dbReference type="GO" id="GO:0042130">
    <property type="term" value="P:negative regulation of T cell proliferation"/>
    <property type="evidence" value="ECO:0007669"/>
    <property type="project" value="TreeGrafter"/>
</dbReference>
<evidence type="ECO:0000313" key="13">
    <source>
        <dbReference type="Proteomes" id="UP000002852"/>
    </source>
</evidence>
<dbReference type="SMART" id="SM00406">
    <property type="entry name" value="IGv"/>
    <property type="match status" value="1"/>
</dbReference>
<evidence type="ECO:0000256" key="9">
    <source>
        <dbReference type="ARBA" id="ARBA00023180"/>
    </source>
</evidence>
<keyword evidence="5" id="KW-1133">Transmembrane helix</keyword>
<dbReference type="InterPro" id="IPR007110">
    <property type="entry name" value="Ig-like_dom"/>
</dbReference>
<dbReference type="GO" id="GO:0031295">
    <property type="term" value="P:T cell costimulation"/>
    <property type="evidence" value="ECO:0007669"/>
    <property type="project" value="TreeGrafter"/>
</dbReference>
<keyword evidence="10" id="KW-0393">Immunoglobulin domain</keyword>
<keyword evidence="4" id="KW-0732">Signal</keyword>
<dbReference type="FunFam" id="2.60.40.10:FF:000142">
    <property type="entry name" value="V-set domain-containing T-cell activation inhibitor 1"/>
    <property type="match status" value="1"/>
</dbReference>
<sequence length="192" mass="21802">ILIFRTSAFACYVSTFTTAIAKTTTNLNFHPFIITDTEVTCVHNQSCILPCMFHMDSVSIVHWIHMTDGEPHAHSYNNQNQLSFQNPEFRGRTSLFRDQLSRGNASLLLTGVKVQDEGKYKCFVFTENGKKELYVYLKIDGKISFLRLFFVSNQVALTLLFSGCACSSSLCSQLPSCRQQDHLQLRWDLPSA</sequence>
<dbReference type="Ensembl" id="ENSXMAT00000038397.1">
    <property type="protein sequence ID" value="ENSXMAP00000037090.1"/>
    <property type="gene ID" value="ENSXMAG00000029479.1"/>
</dbReference>
<dbReference type="PANTHER" id="PTHR25466:SF14">
    <property type="entry name" value="BUTYROPHILIN SUBFAMILY 2 MEMBER A2-LIKE-RELATED"/>
    <property type="match status" value="1"/>
</dbReference>
<dbReference type="InParanoid" id="A0A3B5R2X2"/>
<dbReference type="AlphaFoldDB" id="A0A3B5R2X2"/>
<dbReference type="Proteomes" id="UP000002852">
    <property type="component" value="Unassembled WGS sequence"/>
</dbReference>
<dbReference type="GO" id="GO:0006955">
    <property type="term" value="P:immune response"/>
    <property type="evidence" value="ECO:0007669"/>
    <property type="project" value="TreeGrafter"/>
</dbReference>
<feature type="domain" description="Ig-like" evidence="11">
    <location>
        <begin position="31"/>
        <end position="124"/>
    </location>
</feature>
<keyword evidence="13" id="KW-1185">Reference proteome</keyword>
<dbReference type="SUPFAM" id="SSF48726">
    <property type="entry name" value="Immunoglobulin"/>
    <property type="match status" value="1"/>
</dbReference>